<organism evidence="1">
    <name type="scientific">Spongospora subterranea</name>
    <dbReference type="NCBI Taxonomy" id="70186"/>
    <lineage>
        <taxon>Eukaryota</taxon>
        <taxon>Sar</taxon>
        <taxon>Rhizaria</taxon>
        <taxon>Endomyxa</taxon>
        <taxon>Phytomyxea</taxon>
        <taxon>Plasmodiophorida</taxon>
        <taxon>Plasmodiophoridae</taxon>
        <taxon>Spongospora</taxon>
    </lineage>
</organism>
<sequence length="186" mass="21397">MEIIVPSIPRSMPCIRIVFLASQSHALPPIIVRVMPPISRWVDRFEKTGNLSRRSSKGSNVKFSQEQRQWISHYIMNHPLSFLDETRQAFIMFWNMKIRISSVLSAGRCKFRIEMSFDSFGIYLLCNGLIKPSHSSMKSRLKIEECFEDAAMLSRDKNFSSVESSTECLGCHYDASSTGMDWSKRS</sequence>
<protein>
    <submittedName>
        <fullName evidence="1">Uncharacterized protein</fullName>
    </submittedName>
</protein>
<accession>A0A0H5R3Z5</accession>
<name>A0A0H5R3Z5_9EUKA</name>
<proteinExistence type="predicted"/>
<dbReference type="EMBL" id="HACM01008135">
    <property type="protein sequence ID" value="CRZ08577.1"/>
    <property type="molecule type" value="Transcribed_RNA"/>
</dbReference>
<reference evidence="1" key="1">
    <citation type="submission" date="2015-04" db="EMBL/GenBank/DDBJ databases">
        <title>The genome sequence of the plant pathogenic Rhizarian Plasmodiophora brassicae reveals insights in its biotrophic life cycle and the origin of chitin synthesis.</title>
        <authorList>
            <person name="Schwelm A."/>
            <person name="Fogelqvist J."/>
            <person name="Knaust A."/>
            <person name="Julke S."/>
            <person name="Lilja T."/>
            <person name="Dhandapani V."/>
            <person name="Bonilla-Rosso G."/>
            <person name="Karlsson M."/>
            <person name="Shevchenko A."/>
            <person name="Choi S.R."/>
            <person name="Kim H.G."/>
            <person name="Park J.Y."/>
            <person name="Lim Y.P."/>
            <person name="Ludwig-Muller J."/>
            <person name="Dixelius C."/>
        </authorList>
    </citation>
    <scope>NUCLEOTIDE SEQUENCE</scope>
    <source>
        <tissue evidence="1">Potato root galls</tissue>
    </source>
</reference>
<evidence type="ECO:0000313" key="1">
    <source>
        <dbReference type="EMBL" id="CRZ08577.1"/>
    </source>
</evidence>
<dbReference type="AlphaFoldDB" id="A0A0H5R3Z5"/>